<protein>
    <recommendedName>
        <fullName evidence="2">tRNA(Met) cytidine acetate ligase</fullName>
        <ecNumber evidence="2">6.3.4.-</ecNumber>
    </recommendedName>
</protein>
<dbReference type="GO" id="GO:0016879">
    <property type="term" value="F:ligase activity, forming carbon-nitrogen bonds"/>
    <property type="evidence" value="ECO:0007669"/>
    <property type="project" value="UniProtKB-UniRule"/>
</dbReference>
<comment type="subcellular location">
    <subcellularLocation>
        <location evidence="2">Cytoplasm</location>
    </subcellularLocation>
</comment>
<keyword evidence="4" id="KW-1185">Reference proteome</keyword>
<feature type="binding site" evidence="2">
    <location>
        <begin position="7"/>
        <end position="20"/>
    </location>
    <ligand>
        <name>ATP</name>
        <dbReference type="ChEBI" id="CHEBI:30616"/>
    </ligand>
</feature>
<name>A0AAE3DE69_9FIRM</name>
<dbReference type="GO" id="GO:0005524">
    <property type="term" value="F:ATP binding"/>
    <property type="evidence" value="ECO:0007669"/>
    <property type="project" value="UniProtKB-KW"/>
</dbReference>
<comment type="caution">
    <text evidence="2">Lacks conserved residue(s) required for the propagation of feature annotation.</text>
</comment>
<keyword evidence="2" id="KW-0694">RNA-binding</keyword>
<evidence type="ECO:0000256" key="2">
    <source>
        <dbReference type="HAMAP-Rule" id="MF_01539"/>
    </source>
</evidence>
<comment type="caution">
    <text evidence="3">The sequence shown here is derived from an EMBL/GenBank/DDBJ whole genome shotgun (WGS) entry which is preliminary data.</text>
</comment>
<feature type="binding site" evidence="2">
    <location>
        <position position="158"/>
    </location>
    <ligand>
        <name>ATP</name>
        <dbReference type="ChEBI" id="CHEBI:30616"/>
    </ligand>
</feature>
<gene>
    <name evidence="2" type="primary">tmcAL</name>
    <name evidence="3" type="ORF">LKD37_06655</name>
</gene>
<proteinExistence type="inferred from homology"/>
<keyword evidence="2" id="KW-0067">ATP-binding</keyword>
<dbReference type="InterPro" id="IPR008513">
    <property type="entry name" value="tRNA(Met)_cyd_acetate_ligase"/>
</dbReference>
<dbReference type="SUPFAM" id="SSF52374">
    <property type="entry name" value="Nucleotidylyl transferase"/>
    <property type="match status" value="1"/>
</dbReference>
<reference evidence="3" key="1">
    <citation type="submission" date="2021-10" db="EMBL/GenBank/DDBJ databases">
        <title>Anaerobic single-cell dispensing facilitates the cultivation of human gut bacteria.</title>
        <authorList>
            <person name="Afrizal A."/>
        </authorList>
    </citation>
    <scope>NUCLEOTIDE SEQUENCE</scope>
    <source>
        <strain evidence="3">CLA-AA-H272</strain>
    </source>
</reference>
<dbReference type="InterPro" id="IPR014729">
    <property type="entry name" value="Rossmann-like_a/b/a_fold"/>
</dbReference>
<dbReference type="Gene3D" id="3.40.50.620">
    <property type="entry name" value="HUPs"/>
    <property type="match status" value="1"/>
</dbReference>
<keyword evidence="1 2" id="KW-0819">tRNA processing</keyword>
<dbReference type="PANTHER" id="PTHR37825">
    <property type="entry name" value="TRNA(MET) CYTIDINE ACETATE LIGASE"/>
    <property type="match status" value="1"/>
</dbReference>
<feature type="binding site" evidence="2">
    <location>
        <position position="183"/>
    </location>
    <ligand>
        <name>ATP</name>
        <dbReference type="ChEBI" id="CHEBI:30616"/>
    </ligand>
</feature>
<dbReference type="GO" id="GO:0006400">
    <property type="term" value="P:tRNA modification"/>
    <property type="evidence" value="ECO:0007669"/>
    <property type="project" value="UniProtKB-UniRule"/>
</dbReference>
<comment type="catalytic activity">
    <reaction evidence="2">
        <text>cytidine(34) in elongator tRNA(Met) + acetate + ATP = N(4)-acetylcytidine(34) in elongator tRNA(Met) + AMP + diphosphate</text>
        <dbReference type="Rhea" id="RHEA:58144"/>
        <dbReference type="Rhea" id="RHEA-COMP:10693"/>
        <dbReference type="Rhea" id="RHEA-COMP:10694"/>
        <dbReference type="ChEBI" id="CHEBI:30089"/>
        <dbReference type="ChEBI" id="CHEBI:30616"/>
        <dbReference type="ChEBI" id="CHEBI:33019"/>
        <dbReference type="ChEBI" id="CHEBI:74900"/>
        <dbReference type="ChEBI" id="CHEBI:82748"/>
        <dbReference type="ChEBI" id="CHEBI:456215"/>
    </reaction>
</comment>
<dbReference type="GO" id="GO:0005737">
    <property type="term" value="C:cytoplasm"/>
    <property type="evidence" value="ECO:0007669"/>
    <property type="project" value="UniProtKB-SubCell"/>
</dbReference>
<dbReference type="Pfam" id="PF05636">
    <property type="entry name" value="HIGH_NTase1"/>
    <property type="match status" value="1"/>
</dbReference>
<dbReference type="GO" id="GO:0000049">
    <property type="term" value="F:tRNA binding"/>
    <property type="evidence" value="ECO:0007669"/>
    <property type="project" value="UniProtKB-KW"/>
</dbReference>
<dbReference type="RefSeq" id="WP_302928496.1">
    <property type="nucleotide sequence ID" value="NZ_JAJEPW010000015.1"/>
</dbReference>
<keyword evidence="2" id="KW-0820">tRNA-binding</keyword>
<organism evidence="3 4">
    <name type="scientific">Brotocaccenecus cirricatena</name>
    <dbReference type="NCBI Taxonomy" id="3064195"/>
    <lineage>
        <taxon>Bacteria</taxon>
        <taxon>Bacillati</taxon>
        <taxon>Bacillota</taxon>
        <taxon>Clostridia</taxon>
        <taxon>Eubacteriales</taxon>
        <taxon>Oscillospiraceae</taxon>
        <taxon>Brotocaccenecus</taxon>
    </lineage>
</organism>
<feature type="binding site" evidence="2">
    <location>
        <position position="99"/>
    </location>
    <ligand>
        <name>ATP</name>
        <dbReference type="ChEBI" id="CHEBI:30616"/>
    </ligand>
</feature>
<accession>A0AAE3DE69</accession>
<keyword evidence="2" id="KW-0963">Cytoplasm</keyword>
<comment type="similarity">
    <text evidence="2">Belongs to the TmcAL family.</text>
</comment>
<dbReference type="HAMAP" id="MF_01539">
    <property type="entry name" value="TmcAL"/>
    <property type="match status" value="1"/>
</dbReference>
<dbReference type="PANTHER" id="PTHR37825:SF1">
    <property type="entry name" value="TRNA(MET) CYTIDINE ACETATE LIGASE"/>
    <property type="match status" value="1"/>
</dbReference>
<evidence type="ECO:0000313" key="3">
    <source>
        <dbReference type="EMBL" id="MCC2129200.1"/>
    </source>
</evidence>
<comment type="function">
    <text evidence="2">Catalyzes the formation of N(4)-acetylcytidine (ac(4)C) at the wobble position of elongator tRNA(Met), using acetate and ATP as substrates. First activates an acetate ion to form acetyladenylate (Ac-AMP) and then transfers the acetyl group to tRNA to form ac(4)C34.</text>
</comment>
<dbReference type="EMBL" id="JAJEPW010000015">
    <property type="protein sequence ID" value="MCC2129200.1"/>
    <property type="molecule type" value="Genomic_DNA"/>
</dbReference>
<dbReference type="EC" id="6.3.4.-" evidence="2"/>
<evidence type="ECO:0000256" key="1">
    <source>
        <dbReference type="ARBA" id="ARBA00022694"/>
    </source>
</evidence>
<keyword evidence="2" id="KW-0436">Ligase</keyword>
<evidence type="ECO:0000313" key="4">
    <source>
        <dbReference type="Proteomes" id="UP001199319"/>
    </source>
</evidence>
<dbReference type="AlphaFoldDB" id="A0AAE3DE69"/>
<sequence length="391" mass="43497">MPVFGVICEYDPFHLGHRWMLEQLHRQGPVVCAMSGCFTQRGEFAAVNKFARAEMAVRNGADLVLELPTPWAVSGAERFARGGVELLKKIGLVTHLAFGSECGDLEALQRVEACLSAESFQETLRRRLEGGETFARCRQAAVEELLDPRDAALLSQPNNILAIEYLKALRRADFSMEPITFPRRGGPHDGGAADGIASASHIRGLLRAGHTEEAMAFLPRESAEVLRREIAAGRGPVDMHTCQRAILARLRTMSQEDFLPYDGGGEGLYRRFYRAVRQATDMDGLLEAARTRRYPLARLRRMLLAAYLELPEPEHIPYLRLLAASSRGCTLLRRMRGAPVLTKPADVSRLGQTAQDLFTREAGWTDLYTLAYPDLSQSACGADWRATPWIM</sequence>
<dbReference type="Proteomes" id="UP001199319">
    <property type="component" value="Unassembled WGS sequence"/>
</dbReference>
<keyword evidence="2" id="KW-0547">Nucleotide-binding</keyword>